<feature type="compositionally biased region" description="Polar residues" evidence="1">
    <location>
        <begin position="266"/>
        <end position="277"/>
    </location>
</feature>
<protein>
    <recommendedName>
        <fullName evidence="4">Hydrolase or metal-binding protein</fullName>
    </recommendedName>
</protein>
<proteinExistence type="predicted"/>
<comment type="caution">
    <text evidence="2">The sequence shown here is derived from an EMBL/GenBank/DDBJ whole genome shotgun (WGS) entry which is preliminary data.</text>
</comment>
<evidence type="ECO:0000313" key="3">
    <source>
        <dbReference type="Proteomes" id="UP000629025"/>
    </source>
</evidence>
<evidence type="ECO:0000313" key="2">
    <source>
        <dbReference type="EMBL" id="GGB82164.1"/>
    </source>
</evidence>
<name>A0ABQ1JZW7_9GAMM</name>
<feature type="compositionally biased region" description="Polar residues" evidence="1">
    <location>
        <begin position="315"/>
        <end position="326"/>
    </location>
</feature>
<gene>
    <name evidence="2" type="ORF">GCM10011352_04970</name>
</gene>
<accession>A0ABQ1JZW7</accession>
<dbReference type="EMBL" id="BMIJ01000001">
    <property type="protein sequence ID" value="GGB82164.1"/>
    <property type="molecule type" value="Genomic_DNA"/>
</dbReference>
<organism evidence="2 3">
    <name type="scientific">Marinobacterium zhoushanense</name>
    <dbReference type="NCBI Taxonomy" id="1679163"/>
    <lineage>
        <taxon>Bacteria</taxon>
        <taxon>Pseudomonadati</taxon>
        <taxon>Pseudomonadota</taxon>
        <taxon>Gammaproteobacteria</taxon>
        <taxon>Oceanospirillales</taxon>
        <taxon>Oceanospirillaceae</taxon>
        <taxon>Marinobacterium</taxon>
    </lineage>
</organism>
<sequence>MLKGLALTPPTLGRIAIGKVIERDGKRLPQKDDQFTITTQVQTKEGWLLHPLDEQLRQTLGEKLRRIPIRLLFNDPALNLRAEYALFDRDTARPLCVGDGEMCKRRTSEGMCSLPCPSPDACPLAQGGRCKPYARLNVVIGDEDPFGSFIFRTTGFNSIRTLAARLAYLKAVSGDRLAHLPLELRLRGKSTRQSHGAPIYYVDLVLREGMSLVECLAEAKEREATWTTSGLQQMALDRAAREGFANGAFEDQDEEDSLDVLEEFYTESQGSSNRSVNTATLTEKLTTQTETRPDPSMMEPRPIQRGRANKAPAQAHSSSANTDKAH</sequence>
<feature type="compositionally biased region" description="Low complexity" evidence="1">
    <location>
        <begin position="278"/>
        <end position="290"/>
    </location>
</feature>
<dbReference type="InterPro" id="IPR043991">
    <property type="entry name" value="Gp3-like"/>
</dbReference>
<evidence type="ECO:0008006" key="4">
    <source>
        <dbReference type="Google" id="ProtNLM"/>
    </source>
</evidence>
<feature type="region of interest" description="Disordered" evidence="1">
    <location>
        <begin position="265"/>
        <end position="326"/>
    </location>
</feature>
<keyword evidence="3" id="KW-1185">Reference proteome</keyword>
<reference evidence="3" key="1">
    <citation type="journal article" date="2019" name="Int. J. Syst. Evol. Microbiol.">
        <title>The Global Catalogue of Microorganisms (GCM) 10K type strain sequencing project: providing services to taxonomists for standard genome sequencing and annotation.</title>
        <authorList>
            <consortium name="The Broad Institute Genomics Platform"/>
            <consortium name="The Broad Institute Genome Sequencing Center for Infectious Disease"/>
            <person name="Wu L."/>
            <person name="Ma J."/>
        </authorList>
    </citation>
    <scope>NUCLEOTIDE SEQUENCE [LARGE SCALE GENOMIC DNA]</scope>
    <source>
        <strain evidence="3">CGMCC 1.15341</strain>
    </source>
</reference>
<evidence type="ECO:0000256" key="1">
    <source>
        <dbReference type="SAM" id="MobiDB-lite"/>
    </source>
</evidence>
<dbReference type="Proteomes" id="UP000629025">
    <property type="component" value="Unassembled WGS sequence"/>
</dbReference>
<dbReference type="RefSeq" id="WP_229680502.1">
    <property type="nucleotide sequence ID" value="NZ_BMIJ01000001.1"/>
</dbReference>
<dbReference type="Pfam" id="PF18897">
    <property type="entry name" value="Gp3-like"/>
    <property type="match status" value="1"/>
</dbReference>